<accession>A0A8M1KFH7</accession>
<dbReference type="RefSeq" id="XP_042562821.1">
    <property type="nucleotide sequence ID" value="XM_042706887.1"/>
</dbReference>
<dbReference type="InterPro" id="IPR045058">
    <property type="entry name" value="GIMA/IAN/Toc"/>
</dbReference>
<evidence type="ECO:0000313" key="6">
    <source>
        <dbReference type="RefSeq" id="XP_042562821.1"/>
    </source>
</evidence>
<dbReference type="Proteomes" id="UP000515152">
    <property type="component" value="Unplaced"/>
</dbReference>
<feature type="domain" description="AIG1-type G" evidence="4">
    <location>
        <begin position="484"/>
        <end position="679"/>
    </location>
</feature>
<dbReference type="OrthoDB" id="9982588at2759"/>
<name>A0A8M1KFH7_CLUHA</name>
<evidence type="ECO:0000259" key="4">
    <source>
        <dbReference type="PROSITE" id="PS51720"/>
    </source>
</evidence>
<evidence type="ECO:0000256" key="1">
    <source>
        <dbReference type="ARBA" id="ARBA00022741"/>
    </source>
</evidence>
<dbReference type="PROSITE" id="PS51720">
    <property type="entry name" value="G_AIG1"/>
    <property type="match status" value="3"/>
</dbReference>
<feature type="domain" description="AIG1-type G" evidence="4">
    <location>
        <begin position="15"/>
        <end position="214"/>
    </location>
</feature>
<reference evidence="6" key="1">
    <citation type="submission" date="2025-08" db="UniProtKB">
        <authorList>
            <consortium name="RefSeq"/>
        </authorList>
    </citation>
    <scope>IDENTIFICATION</scope>
</reference>
<dbReference type="KEGG" id="char:122132104"/>
<evidence type="ECO:0000313" key="5">
    <source>
        <dbReference type="Proteomes" id="UP000515152"/>
    </source>
</evidence>
<dbReference type="PANTHER" id="PTHR10903:SF179">
    <property type="entry name" value="GTPASE IMAP FAMILY MEMBER 8"/>
    <property type="match status" value="1"/>
</dbReference>
<dbReference type="AlphaFoldDB" id="A0A8M1KFH7"/>
<feature type="region of interest" description="Disordered" evidence="3">
    <location>
        <begin position="721"/>
        <end position="742"/>
    </location>
</feature>
<protein>
    <submittedName>
        <fullName evidence="6">GTPase IMAP family member 8</fullName>
    </submittedName>
</protein>
<keyword evidence="1" id="KW-0547">Nucleotide-binding</keyword>
<dbReference type="GeneID" id="122132104"/>
<sequence length="993" mass="110991">MATKQILGQGPGQQLSELRIVLLGGRNSGKSCVGNMVICAEEFVTRERTMCLRRHADVLGKHIIVTDTPGWWCDFQACDSPELVKREIVRSITLSHPGPHIFLLVIKVDSAFTEKRRRAVQEHLELLGEAVWGHTSVLFTKGEHSNSIAIDDQIKRGGRSLQWILEKCGKRYHALDINCGYDIKQSAHLLEKIAEMIAGGGGQHFEMEQHTLQEVEDSRSEMVMRAQQRLMRVKSQRRRLSGLSKPLNELSMVLVGARGSGKSSVGSTIMSGQEEFDKKRRTAHCVTKTCRVAGRQVTLVDTPGWWMNYFAQDSPASMKRELMRSVHLCPSGPHGFLLVVRVDKAFTDMYRRALQEHLELLSERVWSHTIVLFSFGDWLGDTTIEHYIETEGRALQWLVEKCGNRYHVFNNKTKGDGFQVTLMLKKIEEMLAGNNDHHYKKDEKTFVELEERKRADKERAKDRAMTAGEQRKVLRSLVEMVKVPIDLKITLLGGRHSGKSSTGNTILNRDEFEFDGQDIDLVEKKGNVTGRDLTIIKVPSWNSLKLEKYNLIEELSLHAHGCGVVLLVVNCSSSFRNVEFKATVARLSVLGKQLWRHTLVLFTNGDWLGGTTIEQHIESEGEPLRKMVENCGNRYHVLNNKDREDRSQVSELLEKIEEVVVLLRLEDQKCKDAVGATLMGLSAKSDRLETHTYAGETESISLSHETCPVERAEEFHHLGASESSDVSGMMPSTRRTDGPAGPADEQCILAERDTMAAKRGTSVAVRINDGWQWPSANAGCRVVVVNAPEWLCSGVSQGSRRFRSNGWTPVSTEGGLAWLAIAPLPQRRSRMLLAGEDAVFHGQATGCVDGPSPHTKQHDQGDLKEFIKSGSLQALIDGWGDSNIDELEAFIDSYLEMLLEESVESALTEQGSPDSSSSGKHMCVVEACHEVLSSIDRKLSKLGLLEGMQRDLDELKCTLERSSKIIQDLKNPGKLTADNSSFKQAEDNSKNPL</sequence>
<keyword evidence="2" id="KW-0342">GTP-binding</keyword>
<dbReference type="Pfam" id="PF04548">
    <property type="entry name" value="AIG1"/>
    <property type="match status" value="3"/>
</dbReference>
<keyword evidence="5" id="KW-1185">Reference proteome</keyword>
<feature type="domain" description="AIG1-type G" evidence="4">
    <location>
        <begin position="247"/>
        <end position="448"/>
    </location>
</feature>
<dbReference type="GO" id="GO:0005525">
    <property type="term" value="F:GTP binding"/>
    <property type="evidence" value="ECO:0007669"/>
    <property type="project" value="UniProtKB-KW"/>
</dbReference>
<evidence type="ECO:0000256" key="2">
    <source>
        <dbReference type="ARBA" id="ARBA00023134"/>
    </source>
</evidence>
<feature type="region of interest" description="Disordered" evidence="3">
    <location>
        <begin position="970"/>
        <end position="993"/>
    </location>
</feature>
<dbReference type="InterPro" id="IPR006703">
    <property type="entry name" value="G_AIG1"/>
</dbReference>
<proteinExistence type="predicted"/>
<evidence type="ECO:0000256" key="3">
    <source>
        <dbReference type="SAM" id="MobiDB-lite"/>
    </source>
</evidence>
<dbReference type="PANTHER" id="PTHR10903">
    <property type="entry name" value="GTPASE, IMAP FAMILY MEMBER-RELATED"/>
    <property type="match status" value="1"/>
</dbReference>
<organism evidence="5 6">
    <name type="scientific">Clupea harengus</name>
    <name type="common">Atlantic herring</name>
    <dbReference type="NCBI Taxonomy" id="7950"/>
    <lineage>
        <taxon>Eukaryota</taxon>
        <taxon>Metazoa</taxon>
        <taxon>Chordata</taxon>
        <taxon>Craniata</taxon>
        <taxon>Vertebrata</taxon>
        <taxon>Euteleostomi</taxon>
        <taxon>Actinopterygii</taxon>
        <taxon>Neopterygii</taxon>
        <taxon>Teleostei</taxon>
        <taxon>Clupei</taxon>
        <taxon>Clupeiformes</taxon>
        <taxon>Clupeoidei</taxon>
        <taxon>Clupeidae</taxon>
        <taxon>Clupea</taxon>
    </lineage>
</organism>
<gene>
    <name evidence="6" type="primary">si:ch211-214j24.15</name>
</gene>
<feature type="compositionally biased region" description="Basic and acidic residues" evidence="3">
    <location>
        <begin position="984"/>
        <end position="993"/>
    </location>
</feature>
<dbReference type="FunFam" id="3.40.50.300:FF:001809">
    <property type="entry name" value="Si:ch1073-365p7.2"/>
    <property type="match status" value="2"/>
</dbReference>